<keyword evidence="8 12" id="KW-0238">DNA-binding</keyword>
<evidence type="ECO:0000256" key="7">
    <source>
        <dbReference type="ARBA" id="ARBA00022840"/>
    </source>
</evidence>
<name>A0ABW8CQG2_STRBI</name>
<dbReference type="EMBL" id="JBITYT010000002">
    <property type="protein sequence ID" value="MFI9119041.1"/>
    <property type="molecule type" value="Genomic_DNA"/>
</dbReference>
<dbReference type="SUPFAM" id="SSF48024">
    <property type="entry name" value="N-terminal domain of DnaB helicase"/>
    <property type="match status" value="1"/>
</dbReference>
<dbReference type="SUPFAM" id="SSF52540">
    <property type="entry name" value="P-loop containing nucleoside triphosphate hydrolases"/>
    <property type="match status" value="1"/>
</dbReference>
<evidence type="ECO:0000256" key="2">
    <source>
        <dbReference type="ARBA" id="ARBA00022515"/>
    </source>
</evidence>
<evidence type="ECO:0000256" key="4">
    <source>
        <dbReference type="ARBA" id="ARBA00022741"/>
    </source>
</evidence>
<organism evidence="14 15">
    <name type="scientific">Streptomyces bikiniensis</name>
    <dbReference type="NCBI Taxonomy" id="1896"/>
    <lineage>
        <taxon>Bacteria</taxon>
        <taxon>Bacillati</taxon>
        <taxon>Actinomycetota</taxon>
        <taxon>Actinomycetes</taxon>
        <taxon>Kitasatosporales</taxon>
        <taxon>Streptomycetaceae</taxon>
        <taxon>Streptomyces</taxon>
    </lineage>
</organism>
<dbReference type="Gene3D" id="3.40.50.300">
    <property type="entry name" value="P-loop containing nucleotide triphosphate hydrolases"/>
    <property type="match status" value="1"/>
</dbReference>
<dbReference type="Pfam" id="PF00772">
    <property type="entry name" value="DnaB"/>
    <property type="match status" value="1"/>
</dbReference>
<proteinExistence type="inferred from homology"/>
<keyword evidence="9" id="KW-0413">Isomerase</keyword>
<dbReference type="PROSITE" id="PS51199">
    <property type="entry name" value="SF4_HELICASE"/>
    <property type="match status" value="1"/>
</dbReference>
<keyword evidence="5 12" id="KW-0378">Hydrolase</keyword>
<dbReference type="InterPro" id="IPR027417">
    <property type="entry name" value="P-loop_NTPase"/>
</dbReference>
<dbReference type="RefSeq" id="WP_399611611.1">
    <property type="nucleotide sequence ID" value="NZ_JBITYT010000002.1"/>
</dbReference>
<gene>
    <name evidence="14" type="primary">dnaB</name>
    <name evidence="14" type="ORF">ACIGW0_06470</name>
</gene>
<reference evidence="14 15" key="1">
    <citation type="submission" date="2024-10" db="EMBL/GenBank/DDBJ databases">
        <title>The Natural Products Discovery Center: Release of the First 8490 Sequenced Strains for Exploring Actinobacteria Biosynthetic Diversity.</title>
        <authorList>
            <person name="Kalkreuter E."/>
            <person name="Kautsar S.A."/>
            <person name="Yang D."/>
            <person name="Bader C.D."/>
            <person name="Teijaro C.N."/>
            <person name="Fluegel L."/>
            <person name="Davis C.M."/>
            <person name="Simpson J.R."/>
            <person name="Lauterbach L."/>
            <person name="Steele A.D."/>
            <person name="Gui C."/>
            <person name="Meng S."/>
            <person name="Li G."/>
            <person name="Viehrig K."/>
            <person name="Ye F."/>
            <person name="Su P."/>
            <person name="Kiefer A.F."/>
            <person name="Nichols A."/>
            <person name="Cepeda A.J."/>
            <person name="Yan W."/>
            <person name="Fan B."/>
            <person name="Jiang Y."/>
            <person name="Adhikari A."/>
            <person name="Zheng C.-J."/>
            <person name="Schuster L."/>
            <person name="Cowan T.M."/>
            <person name="Smanski M.J."/>
            <person name="Chevrette M.G."/>
            <person name="De Carvalho L.P.S."/>
            <person name="Shen B."/>
        </authorList>
    </citation>
    <scope>NUCLEOTIDE SEQUENCE [LARGE SCALE GENOMIC DNA]</scope>
    <source>
        <strain evidence="14 15">NPDC053346</strain>
    </source>
</reference>
<dbReference type="Pfam" id="PF03796">
    <property type="entry name" value="DnaB_C"/>
    <property type="match status" value="1"/>
</dbReference>
<evidence type="ECO:0000313" key="14">
    <source>
        <dbReference type="EMBL" id="MFI9119041.1"/>
    </source>
</evidence>
<evidence type="ECO:0000313" key="15">
    <source>
        <dbReference type="Proteomes" id="UP001614391"/>
    </source>
</evidence>
<comment type="catalytic activity">
    <reaction evidence="10 12">
        <text>ATP + H2O = ADP + phosphate + H(+)</text>
        <dbReference type="Rhea" id="RHEA:13065"/>
        <dbReference type="ChEBI" id="CHEBI:15377"/>
        <dbReference type="ChEBI" id="CHEBI:15378"/>
        <dbReference type="ChEBI" id="CHEBI:30616"/>
        <dbReference type="ChEBI" id="CHEBI:43474"/>
        <dbReference type="ChEBI" id="CHEBI:456216"/>
        <dbReference type="EC" id="5.6.2.3"/>
    </reaction>
</comment>
<evidence type="ECO:0000256" key="1">
    <source>
        <dbReference type="ARBA" id="ARBA00008428"/>
    </source>
</evidence>
<keyword evidence="15" id="KW-1185">Reference proteome</keyword>
<evidence type="ECO:0000256" key="9">
    <source>
        <dbReference type="ARBA" id="ARBA00023235"/>
    </source>
</evidence>
<keyword evidence="7 12" id="KW-0067">ATP-binding</keyword>
<dbReference type="InterPro" id="IPR007694">
    <property type="entry name" value="DNA_helicase_DnaB-like_C"/>
</dbReference>
<evidence type="ECO:0000256" key="3">
    <source>
        <dbReference type="ARBA" id="ARBA00022705"/>
    </source>
</evidence>
<evidence type="ECO:0000259" key="13">
    <source>
        <dbReference type="PROSITE" id="PS51199"/>
    </source>
</evidence>
<sequence>MDTPGDGTPVDLAAERAVLGAVMLSKDAAADVVATLVPDDFHDAGHRLLYSVVRDLVDARATADPTAVEAELGRRGRADAVDRDVLHGLVHAPGARKDPDAAARRVKDAAALRATADAAREAGRLVADADIDDADEILDAAQSAFFKATRRQHPSAAALPLGDILEGALDDIEAIGSRSGTPPGIPTGFTDLDALTGGLMPGHLVVVAARPAMGKSTLVMDFLRSTCIKQGMPGVLFSLQSGRNETAMRILSAEARVALHRMRGGTMEDQDWQRLAARMPDVAAAPLYIQDAGSATLLDLRAQCRRLHRRDGIRLVVVDSLQSLEYGTRRFGSRYEEVSEIARGLKTLARELDIPVIAVSDLTRGPEQRTDKKPVISDLRDSGTLEELADLVILLHREDAYDRLSPRAGEADLIVAKQRQGPTATITTAFQGHYSRFVDMAQS</sequence>
<evidence type="ECO:0000256" key="6">
    <source>
        <dbReference type="ARBA" id="ARBA00022806"/>
    </source>
</evidence>
<evidence type="ECO:0000256" key="5">
    <source>
        <dbReference type="ARBA" id="ARBA00022801"/>
    </source>
</evidence>
<dbReference type="InterPro" id="IPR016136">
    <property type="entry name" value="DNA_helicase_N/primase_C"/>
</dbReference>
<keyword evidence="3 12" id="KW-0235">DNA replication</keyword>
<dbReference type="GO" id="GO:0004386">
    <property type="term" value="F:helicase activity"/>
    <property type="evidence" value="ECO:0007669"/>
    <property type="project" value="UniProtKB-KW"/>
</dbReference>
<evidence type="ECO:0000256" key="8">
    <source>
        <dbReference type="ARBA" id="ARBA00023125"/>
    </source>
</evidence>
<protein>
    <recommendedName>
        <fullName evidence="11 12">Replicative DNA helicase</fullName>
        <ecNumber evidence="11 12">5.6.2.3</ecNumber>
    </recommendedName>
</protein>
<evidence type="ECO:0000256" key="11">
    <source>
        <dbReference type="NCBIfam" id="TIGR00665"/>
    </source>
</evidence>
<accession>A0ABW8CQG2</accession>
<dbReference type="InterPro" id="IPR036185">
    <property type="entry name" value="DNA_heli_DnaB-like_N_sf"/>
</dbReference>
<keyword evidence="4 12" id="KW-0547">Nucleotide-binding</keyword>
<dbReference type="PANTHER" id="PTHR30153:SF2">
    <property type="entry name" value="REPLICATIVE DNA HELICASE"/>
    <property type="match status" value="1"/>
</dbReference>
<dbReference type="InterPro" id="IPR007693">
    <property type="entry name" value="DNA_helicase_DnaB-like_N"/>
</dbReference>
<dbReference type="EC" id="5.6.2.3" evidence="11 12"/>
<comment type="function">
    <text evidence="12">The main replicative DNA helicase, it participates in initiation and elongation during chromosome replication. Travels ahead of the DNA replisome, separating dsDNA into templates for DNA synthesis. A processive ATP-dependent 5'-3' DNA helicase it has DNA-dependent ATPase activity.</text>
</comment>
<evidence type="ECO:0000256" key="12">
    <source>
        <dbReference type="RuleBase" id="RU362085"/>
    </source>
</evidence>
<feature type="domain" description="SF4 helicase" evidence="13">
    <location>
        <begin position="178"/>
        <end position="443"/>
    </location>
</feature>
<dbReference type="CDD" id="cd00984">
    <property type="entry name" value="DnaB_C"/>
    <property type="match status" value="1"/>
</dbReference>
<keyword evidence="6 12" id="KW-0347">Helicase</keyword>
<comment type="similarity">
    <text evidence="1 12">Belongs to the helicase family. DnaB subfamily.</text>
</comment>
<dbReference type="InterPro" id="IPR007692">
    <property type="entry name" value="DNA_helicase_DnaB"/>
</dbReference>
<dbReference type="Gene3D" id="1.10.860.10">
    <property type="entry name" value="DNAb Helicase, Chain A"/>
    <property type="match status" value="1"/>
</dbReference>
<comment type="caution">
    <text evidence="14">The sequence shown here is derived from an EMBL/GenBank/DDBJ whole genome shotgun (WGS) entry which is preliminary data.</text>
</comment>
<dbReference type="NCBIfam" id="TIGR00665">
    <property type="entry name" value="DnaB"/>
    <property type="match status" value="1"/>
</dbReference>
<dbReference type="PANTHER" id="PTHR30153">
    <property type="entry name" value="REPLICATIVE DNA HELICASE DNAB"/>
    <property type="match status" value="1"/>
</dbReference>
<dbReference type="Proteomes" id="UP001614391">
    <property type="component" value="Unassembled WGS sequence"/>
</dbReference>
<keyword evidence="2 12" id="KW-0639">Primosome</keyword>
<evidence type="ECO:0000256" key="10">
    <source>
        <dbReference type="ARBA" id="ARBA00048954"/>
    </source>
</evidence>